<dbReference type="EMBL" id="JAULSR010000014">
    <property type="protein sequence ID" value="KAK0609353.1"/>
    <property type="molecule type" value="Genomic_DNA"/>
</dbReference>
<evidence type="ECO:0000313" key="2">
    <source>
        <dbReference type="EMBL" id="KAK0609353.1"/>
    </source>
</evidence>
<sequence>MCGTKLFWKHCDLHIAGHKQLYCPQVTSCEALLEPINDDLTEEVCLECPAIDNNDKHKPAVSESDQVTRNATKRKSFKEWEKKASELSRAIKSSWDNRAIKPSRDTQDSTDPGSYPSYGGQSWATQGSTDPGSYGGQSWATQGSTDTGSYPSYGGQSWATQGSTDPGSYPSYGGQSGAVGQSWATQGSTDSGSYPSYGGQSWATQGSTDPGSYPSYPEQSETTDENYQY</sequence>
<evidence type="ECO:0000256" key="1">
    <source>
        <dbReference type="SAM" id="MobiDB-lite"/>
    </source>
</evidence>
<dbReference type="Proteomes" id="UP001174934">
    <property type="component" value="Unassembled WGS sequence"/>
</dbReference>
<proteinExistence type="predicted"/>
<organism evidence="2 3">
    <name type="scientific">Bombardia bombarda</name>
    <dbReference type="NCBI Taxonomy" id="252184"/>
    <lineage>
        <taxon>Eukaryota</taxon>
        <taxon>Fungi</taxon>
        <taxon>Dikarya</taxon>
        <taxon>Ascomycota</taxon>
        <taxon>Pezizomycotina</taxon>
        <taxon>Sordariomycetes</taxon>
        <taxon>Sordariomycetidae</taxon>
        <taxon>Sordariales</taxon>
        <taxon>Lasiosphaeriaceae</taxon>
        <taxon>Bombardia</taxon>
    </lineage>
</organism>
<feature type="region of interest" description="Disordered" evidence="1">
    <location>
        <begin position="55"/>
        <end position="79"/>
    </location>
</feature>
<dbReference type="AlphaFoldDB" id="A0AA39TVB9"/>
<reference evidence="2" key="1">
    <citation type="submission" date="2023-06" db="EMBL/GenBank/DDBJ databases">
        <title>Genome-scale phylogeny and comparative genomics of the fungal order Sordariales.</title>
        <authorList>
            <consortium name="Lawrence Berkeley National Laboratory"/>
            <person name="Hensen N."/>
            <person name="Bonometti L."/>
            <person name="Westerberg I."/>
            <person name="Brannstrom I.O."/>
            <person name="Guillou S."/>
            <person name="Cros-Aarteil S."/>
            <person name="Calhoun S."/>
            <person name="Haridas S."/>
            <person name="Kuo A."/>
            <person name="Mondo S."/>
            <person name="Pangilinan J."/>
            <person name="Riley R."/>
            <person name="LaButti K."/>
            <person name="Andreopoulos B."/>
            <person name="Lipzen A."/>
            <person name="Chen C."/>
            <person name="Yanf M."/>
            <person name="Daum C."/>
            <person name="Ng V."/>
            <person name="Clum A."/>
            <person name="Steindorff A."/>
            <person name="Ohm R."/>
            <person name="Martin F."/>
            <person name="Silar P."/>
            <person name="Natvig D."/>
            <person name="Lalanne C."/>
            <person name="Gautier V."/>
            <person name="Ament-velasquez S.L."/>
            <person name="Kruys A."/>
            <person name="Hutchinson M.I."/>
            <person name="Powell A.J."/>
            <person name="Barry K."/>
            <person name="Miller A.N."/>
            <person name="Grigoriev I.V."/>
            <person name="Debuchy R."/>
            <person name="Gladieux P."/>
            <person name="Thoren M.H."/>
            <person name="Johannesson H."/>
        </authorList>
    </citation>
    <scope>NUCLEOTIDE SEQUENCE</scope>
    <source>
        <strain evidence="2">SMH3391-2</strain>
    </source>
</reference>
<keyword evidence="3" id="KW-1185">Reference proteome</keyword>
<gene>
    <name evidence="2" type="ORF">B0T17DRAFT_137077</name>
</gene>
<feature type="compositionally biased region" description="Polar residues" evidence="1">
    <location>
        <begin position="178"/>
        <end position="210"/>
    </location>
</feature>
<feature type="compositionally biased region" description="Polar residues" evidence="1">
    <location>
        <begin position="119"/>
        <end position="165"/>
    </location>
</feature>
<evidence type="ECO:0000313" key="3">
    <source>
        <dbReference type="Proteomes" id="UP001174934"/>
    </source>
</evidence>
<feature type="compositionally biased region" description="Polar residues" evidence="1">
    <location>
        <begin position="217"/>
        <end position="229"/>
    </location>
</feature>
<feature type="region of interest" description="Disordered" evidence="1">
    <location>
        <begin position="96"/>
        <end position="229"/>
    </location>
</feature>
<name>A0AA39TVB9_9PEZI</name>
<protein>
    <submittedName>
        <fullName evidence="2">Uncharacterized protein</fullName>
    </submittedName>
</protein>
<accession>A0AA39TVB9</accession>
<comment type="caution">
    <text evidence="2">The sequence shown here is derived from an EMBL/GenBank/DDBJ whole genome shotgun (WGS) entry which is preliminary data.</text>
</comment>
<feature type="compositionally biased region" description="Basic and acidic residues" evidence="1">
    <location>
        <begin position="98"/>
        <end position="107"/>
    </location>
</feature>